<dbReference type="RefSeq" id="WP_118910815.1">
    <property type="nucleotide sequence ID" value="NZ_QOCS01000013.1"/>
</dbReference>
<dbReference type="Proteomes" id="UP000284822">
    <property type="component" value="Unassembled WGS sequence"/>
</dbReference>
<dbReference type="SUPFAM" id="SSF53474">
    <property type="entry name" value="alpha/beta-Hydrolases"/>
    <property type="match status" value="1"/>
</dbReference>
<sequence>MKIKINHATYSLKITGVGAPVWLLLHGFMGSKYDFDNIRSALPGQVITLDLLGHGQTICDLTPTRLAFSQQIKDLQIFLEKYFILVIPWVDVSP</sequence>
<dbReference type="InterPro" id="IPR029058">
    <property type="entry name" value="AB_hydrolase_fold"/>
</dbReference>
<comment type="caution">
    <text evidence="1">The sequence shown here is derived from an EMBL/GenBank/DDBJ whole genome shotgun (WGS) entry which is preliminary data.</text>
</comment>
<protein>
    <recommendedName>
        <fullName evidence="3">AB hydrolase-1 domain-containing protein</fullName>
    </recommendedName>
</protein>
<accession>A0A3R6YP83</accession>
<name>A0A3R6YP83_9LACO</name>
<evidence type="ECO:0000313" key="1">
    <source>
        <dbReference type="EMBL" id="RHW46339.1"/>
    </source>
</evidence>
<dbReference type="AlphaFoldDB" id="A0A3R6YP83"/>
<proteinExistence type="predicted"/>
<reference evidence="1 2" key="1">
    <citation type="submission" date="2018-07" db="EMBL/GenBank/DDBJ databases">
        <title>Genome sequences of six Lactobacillus spp. isolated from bumble bee guts.</title>
        <authorList>
            <person name="Motta E.V.S."/>
            <person name="Moran N.A."/>
        </authorList>
    </citation>
    <scope>NUCLEOTIDE SEQUENCE [LARGE SCALE GENOMIC DNA]</scope>
    <source>
        <strain evidence="1 2">LV-8.1</strain>
    </source>
</reference>
<evidence type="ECO:0000313" key="2">
    <source>
        <dbReference type="Proteomes" id="UP000284822"/>
    </source>
</evidence>
<gene>
    <name evidence="1" type="ORF">DS832_06175</name>
</gene>
<organism evidence="1 2">
    <name type="scientific">Bombilactobacillus bombi</name>
    <dbReference type="NCBI Taxonomy" id="1303590"/>
    <lineage>
        <taxon>Bacteria</taxon>
        <taxon>Bacillati</taxon>
        <taxon>Bacillota</taxon>
        <taxon>Bacilli</taxon>
        <taxon>Lactobacillales</taxon>
        <taxon>Lactobacillaceae</taxon>
        <taxon>Bombilactobacillus</taxon>
    </lineage>
</organism>
<dbReference type="Gene3D" id="3.40.50.1820">
    <property type="entry name" value="alpha/beta hydrolase"/>
    <property type="match status" value="1"/>
</dbReference>
<evidence type="ECO:0008006" key="3">
    <source>
        <dbReference type="Google" id="ProtNLM"/>
    </source>
</evidence>
<dbReference type="EMBL" id="QOCS01000013">
    <property type="protein sequence ID" value="RHW46339.1"/>
    <property type="molecule type" value="Genomic_DNA"/>
</dbReference>